<dbReference type="AlphaFoldDB" id="A0A9D1T9N8"/>
<dbReference type="PRINTS" id="PR00032">
    <property type="entry name" value="HTHARAC"/>
</dbReference>
<protein>
    <submittedName>
        <fullName evidence="6">Helix-turn-helix transcriptional regulator</fullName>
    </submittedName>
</protein>
<dbReference type="EMBL" id="DVOO01000010">
    <property type="protein sequence ID" value="HIV24746.1"/>
    <property type="molecule type" value="Genomic_DNA"/>
</dbReference>
<dbReference type="SUPFAM" id="SSF46689">
    <property type="entry name" value="Homeodomain-like"/>
    <property type="match status" value="2"/>
</dbReference>
<evidence type="ECO:0000313" key="6">
    <source>
        <dbReference type="EMBL" id="HIV24746.1"/>
    </source>
</evidence>
<dbReference type="PANTHER" id="PTHR43280">
    <property type="entry name" value="ARAC-FAMILY TRANSCRIPTIONAL REGULATOR"/>
    <property type="match status" value="1"/>
</dbReference>
<dbReference type="GO" id="GO:0003700">
    <property type="term" value="F:DNA-binding transcription factor activity"/>
    <property type="evidence" value="ECO:0007669"/>
    <property type="project" value="InterPro"/>
</dbReference>
<dbReference type="Pfam" id="PF12833">
    <property type="entry name" value="HTH_18"/>
    <property type="match status" value="1"/>
</dbReference>
<sequence length="111" mass="12607">MMQYMQDHYREALTLEQIAASAAVSKSSALHAFQSGIHLSPVAYLIQYRLSRAAEQLRMTQKTISAIAEDTGFSSAGYFCRKFRQYYGRTPGEYRNGRQAERKKKADAPHP</sequence>
<dbReference type="GO" id="GO:0043565">
    <property type="term" value="F:sequence-specific DNA binding"/>
    <property type="evidence" value="ECO:0007669"/>
    <property type="project" value="InterPro"/>
</dbReference>
<name>A0A9D1T9N8_9FIRM</name>
<dbReference type="PANTHER" id="PTHR43280:SF2">
    <property type="entry name" value="HTH-TYPE TRANSCRIPTIONAL REGULATOR EXSA"/>
    <property type="match status" value="1"/>
</dbReference>
<evidence type="ECO:0000259" key="5">
    <source>
        <dbReference type="PROSITE" id="PS01124"/>
    </source>
</evidence>
<organism evidence="6 7">
    <name type="scientific">Candidatus Scatomonas pullistercoris</name>
    <dbReference type="NCBI Taxonomy" id="2840920"/>
    <lineage>
        <taxon>Bacteria</taxon>
        <taxon>Bacillati</taxon>
        <taxon>Bacillota</taxon>
        <taxon>Clostridia</taxon>
        <taxon>Lachnospirales</taxon>
        <taxon>Lachnospiraceae</taxon>
        <taxon>Lachnospiraceae incertae sedis</taxon>
        <taxon>Candidatus Scatomonas</taxon>
    </lineage>
</organism>
<dbReference type="Proteomes" id="UP000824169">
    <property type="component" value="Unassembled WGS sequence"/>
</dbReference>
<accession>A0A9D1T9N8</accession>
<evidence type="ECO:0000313" key="7">
    <source>
        <dbReference type="Proteomes" id="UP000824169"/>
    </source>
</evidence>
<dbReference type="PROSITE" id="PS00041">
    <property type="entry name" value="HTH_ARAC_FAMILY_1"/>
    <property type="match status" value="1"/>
</dbReference>
<dbReference type="InterPro" id="IPR009057">
    <property type="entry name" value="Homeodomain-like_sf"/>
</dbReference>
<keyword evidence="1" id="KW-0805">Transcription regulation</keyword>
<feature type="region of interest" description="Disordered" evidence="4">
    <location>
        <begin position="89"/>
        <end position="111"/>
    </location>
</feature>
<keyword evidence="2" id="KW-0238">DNA-binding</keyword>
<dbReference type="SMART" id="SM00342">
    <property type="entry name" value="HTH_ARAC"/>
    <property type="match status" value="1"/>
</dbReference>
<feature type="compositionally biased region" description="Basic and acidic residues" evidence="4">
    <location>
        <begin position="95"/>
        <end position="111"/>
    </location>
</feature>
<keyword evidence="3" id="KW-0804">Transcription</keyword>
<dbReference type="InterPro" id="IPR018060">
    <property type="entry name" value="HTH_AraC"/>
</dbReference>
<dbReference type="PROSITE" id="PS01124">
    <property type="entry name" value="HTH_ARAC_FAMILY_2"/>
    <property type="match status" value="1"/>
</dbReference>
<dbReference type="InterPro" id="IPR020449">
    <property type="entry name" value="Tscrpt_reg_AraC-type_HTH"/>
</dbReference>
<gene>
    <name evidence="6" type="ORF">IAB71_03005</name>
</gene>
<evidence type="ECO:0000256" key="4">
    <source>
        <dbReference type="SAM" id="MobiDB-lite"/>
    </source>
</evidence>
<proteinExistence type="predicted"/>
<dbReference type="InterPro" id="IPR018062">
    <property type="entry name" value="HTH_AraC-typ_CS"/>
</dbReference>
<feature type="domain" description="HTH araC/xylS-type" evidence="5">
    <location>
        <begin position="1"/>
        <end position="97"/>
    </location>
</feature>
<dbReference type="Gene3D" id="1.10.10.60">
    <property type="entry name" value="Homeodomain-like"/>
    <property type="match status" value="2"/>
</dbReference>
<comment type="caution">
    <text evidence="6">The sequence shown here is derived from an EMBL/GenBank/DDBJ whole genome shotgun (WGS) entry which is preliminary data.</text>
</comment>
<reference evidence="6" key="1">
    <citation type="submission" date="2020-10" db="EMBL/GenBank/DDBJ databases">
        <authorList>
            <person name="Gilroy R."/>
        </authorList>
    </citation>
    <scope>NUCLEOTIDE SEQUENCE</scope>
    <source>
        <strain evidence="6">CHK188-20938</strain>
    </source>
</reference>
<evidence type="ECO:0000256" key="3">
    <source>
        <dbReference type="ARBA" id="ARBA00023163"/>
    </source>
</evidence>
<evidence type="ECO:0000256" key="2">
    <source>
        <dbReference type="ARBA" id="ARBA00023125"/>
    </source>
</evidence>
<reference evidence="6" key="2">
    <citation type="journal article" date="2021" name="PeerJ">
        <title>Extensive microbial diversity within the chicken gut microbiome revealed by metagenomics and culture.</title>
        <authorList>
            <person name="Gilroy R."/>
            <person name="Ravi A."/>
            <person name="Getino M."/>
            <person name="Pursley I."/>
            <person name="Horton D.L."/>
            <person name="Alikhan N.F."/>
            <person name="Baker D."/>
            <person name="Gharbi K."/>
            <person name="Hall N."/>
            <person name="Watson M."/>
            <person name="Adriaenssens E.M."/>
            <person name="Foster-Nyarko E."/>
            <person name="Jarju S."/>
            <person name="Secka A."/>
            <person name="Antonio M."/>
            <person name="Oren A."/>
            <person name="Chaudhuri R.R."/>
            <person name="La Ragione R."/>
            <person name="Hildebrand F."/>
            <person name="Pallen M.J."/>
        </authorList>
    </citation>
    <scope>NUCLEOTIDE SEQUENCE</scope>
    <source>
        <strain evidence="6">CHK188-20938</strain>
    </source>
</reference>
<evidence type="ECO:0000256" key="1">
    <source>
        <dbReference type="ARBA" id="ARBA00023015"/>
    </source>
</evidence>